<keyword evidence="6 8" id="KW-0472">Membrane</keyword>
<dbReference type="GO" id="GO:0005637">
    <property type="term" value="C:nuclear inner membrane"/>
    <property type="evidence" value="ECO:0007669"/>
    <property type="project" value="UniProtKB-SubCell"/>
</dbReference>
<feature type="transmembrane region" description="Helical" evidence="8">
    <location>
        <begin position="268"/>
        <end position="287"/>
    </location>
</feature>
<dbReference type="PANTHER" id="PTHR13598">
    <property type="entry name" value="AT07567P-RELATED"/>
    <property type="match status" value="1"/>
</dbReference>
<dbReference type="Pfam" id="PF10225">
    <property type="entry name" value="NEMP"/>
    <property type="match status" value="2"/>
</dbReference>
<dbReference type="AlphaFoldDB" id="K3WIG5"/>
<protein>
    <submittedName>
        <fullName evidence="10">Uncharacterized protein</fullName>
    </submittedName>
</protein>
<accession>K3WIG5</accession>
<evidence type="ECO:0000313" key="10">
    <source>
        <dbReference type="EnsemblProtists" id="PYU1_T004757"/>
    </source>
</evidence>
<dbReference type="Proteomes" id="UP000019132">
    <property type="component" value="Unassembled WGS sequence"/>
</dbReference>
<evidence type="ECO:0000256" key="1">
    <source>
        <dbReference type="ARBA" id="ARBA00004575"/>
    </source>
</evidence>
<evidence type="ECO:0000256" key="6">
    <source>
        <dbReference type="ARBA" id="ARBA00023136"/>
    </source>
</evidence>
<organism evidence="10 11">
    <name type="scientific">Globisporangium ultimum (strain ATCC 200006 / CBS 805.95 / DAOM BR144)</name>
    <name type="common">Pythium ultimum</name>
    <dbReference type="NCBI Taxonomy" id="431595"/>
    <lineage>
        <taxon>Eukaryota</taxon>
        <taxon>Sar</taxon>
        <taxon>Stramenopiles</taxon>
        <taxon>Oomycota</taxon>
        <taxon>Peronosporomycetes</taxon>
        <taxon>Pythiales</taxon>
        <taxon>Pythiaceae</taxon>
        <taxon>Globisporangium</taxon>
    </lineage>
</organism>
<dbReference type="InterPro" id="IPR019358">
    <property type="entry name" value="NEMP_fam"/>
</dbReference>
<dbReference type="PANTHER" id="PTHR13598:SF1">
    <property type="entry name" value="AT07567P-RELATED"/>
    <property type="match status" value="1"/>
</dbReference>
<dbReference type="InParanoid" id="K3WIG5"/>
<evidence type="ECO:0000256" key="8">
    <source>
        <dbReference type="SAM" id="Phobius"/>
    </source>
</evidence>
<dbReference type="eggNOG" id="ENOG502RBFK">
    <property type="taxonomic scope" value="Eukaryota"/>
</dbReference>
<sequence>MRMLLALALLLSCCATTHGDAQHKRTESDSTEWTWLDEGYEAKATISDWEAQETFCFYENATLRIRLDPLNSTLQPYVVRTFGQSKEAHEIYAFLVDQLSQLQEYAWPFRSFFWAWSELRVVVQSPHYDQMQFAFSRSPGPFCRGMQWADNMAPHLAEYISEDAVGYVQTALRFLTHYLCERCVHGCPRECEPFDGENTCKIVLSPYHAPCMTVKGPTKPFLATSTPVLPLSLSFQTVLSPIFVQNFFFGLFLFYFSETLSRSRSFHYFLGASIGICFSMMLALYFFSRQTRSAAKMIPGAQLLQSVGSLVSFAVPFTSFVLMPSIYKLASFGVGYLVNLWSCEQLFGIPHLGKIYFFFFGFLGCILVWWNQWGASPKSENQQDEEEVEEIGYLDEDLQLTMSQAALSRALKLVGLALLFYSTSSTEFSLVLMLLVSLTRVFQFLGTTFYFWYHYERAGRHSKLISKKEFEKQAVSETEKALKQLQEFLKNNPEELDKVSEENEIRLRRFVKGRNHMDVATRDSALNARKKTKWSCAIQ</sequence>
<comment type="subcellular location">
    <subcellularLocation>
        <location evidence="1">Nucleus inner membrane</location>
        <topology evidence="1">Multi-pass membrane protein</topology>
        <orientation evidence="1">Nucleoplasmic side</orientation>
    </subcellularLocation>
</comment>
<feature type="transmembrane region" description="Helical" evidence="8">
    <location>
        <begin position="238"/>
        <end position="256"/>
    </location>
</feature>
<keyword evidence="7" id="KW-0539">Nucleus</keyword>
<reference evidence="11" key="1">
    <citation type="journal article" date="2010" name="Genome Biol.">
        <title>Genome sequence of the necrotrophic plant pathogen Pythium ultimum reveals original pathogenicity mechanisms and effector repertoire.</title>
        <authorList>
            <person name="Levesque C.A."/>
            <person name="Brouwer H."/>
            <person name="Cano L."/>
            <person name="Hamilton J.P."/>
            <person name="Holt C."/>
            <person name="Huitema E."/>
            <person name="Raffaele S."/>
            <person name="Robideau G.P."/>
            <person name="Thines M."/>
            <person name="Win J."/>
            <person name="Zerillo M.M."/>
            <person name="Beakes G.W."/>
            <person name="Boore J.L."/>
            <person name="Busam D."/>
            <person name="Dumas B."/>
            <person name="Ferriera S."/>
            <person name="Fuerstenberg S.I."/>
            <person name="Gachon C.M."/>
            <person name="Gaulin E."/>
            <person name="Govers F."/>
            <person name="Grenville-Briggs L."/>
            <person name="Horner N."/>
            <person name="Hostetler J."/>
            <person name="Jiang R.H."/>
            <person name="Johnson J."/>
            <person name="Krajaejun T."/>
            <person name="Lin H."/>
            <person name="Meijer H.J."/>
            <person name="Moore B."/>
            <person name="Morris P."/>
            <person name="Phuntmart V."/>
            <person name="Puiu D."/>
            <person name="Shetty J."/>
            <person name="Stajich J.E."/>
            <person name="Tripathy S."/>
            <person name="Wawra S."/>
            <person name="van West P."/>
            <person name="Whitty B.R."/>
            <person name="Coutinho P.M."/>
            <person name="Henrissat B."/>
            <person name="Martin F."/>
            <person name="Thomas P.D."/>
            <person name="Tyler B.M."/>
            <person name="De Vries R.P."/>
            <person name="Kamoun S."/>
            <person name="Yandell M."/>
            <person name="Tisserat N."/>
            <person name="Buell C.R."/>
        </authorList>
    </citation>
    <scope>NUCLEOTIDE SEQUENCE</scope>
    <source>
        <strain evidence="11">DAOM:BR144</strain>
    </source>
</reference>
<dbReference type="VEuPathDB" id="FungiDB:PYU1_G004746"/>
<evidence type="ECO:0000313" key="11">
    <source>
        <dbReference type="Proteomes" id="UP000019132"/>
    </source>
</evidence>
<feature type="signal peptide" evidence="9">
    <location>
        <begin position="1"/>
        <end position="19"/>
    </location>
</feature>
<feature type="transmembrane region" description="Helical" evidence="8">
    <location>
        <begin position="428"/>
        <end position="453"/>
    </location>
</feature>
<evidence type="ECO:0000256" key="3">
    <source>
        <dbReference type="ARBA" id="ARBA00022692"/>
    </source>
</evidence>
<keyword evidence="3 8" id="KW-0812">Transmembrane</keyword>
<evidence type="ECO:0000256" key="9">
    <source>
        <dbReference type="SAM" id="SignalP"/>
    </source>
</evidence>
<evidence type="ECO:0000256" key="7">
    <source>
        <dbReference type="ARBA" id="ARBA00023242"/>
    </source>
</evidence>
<evidence type="ECO:0000256" key="2">
    <source>
        <dbReference type="ARBA" id="ARBA00005748"/>
    </source>
</evidence>
<dbReference type="OMA" id="FCFYENA"/>
<reference evidence="11" key="2">
    <citation type="submission" date="2010-04" db="EMBL/GenBank/DDBJ databases">
        <authorList>
            <person name="Buell R."/>
            <person name="Hamilton J."/>
            <person name="Hostetler J."/>
        </authorList>
    </citation>
    <scope>NUCLEOTIDE SEQUENCE [LARGE SCALE GENOMIC DNA]</scope>
    <source>
        <strain evidence="11">DAOM:BR144</strain>
    </source>
</reference>
<keyword evidence="11" id="KW-1185">Reference proteome</keyword>
<keyword evidence="4 9" id="KW-0732">Signal</keyword>
<dbReference type="HOGENOM" id="CLU_511436_0_0_1"/>
<dbReference type="STRING" id="431595.K3WIG5"/>
<dbReference type="EnsemblProtists" id="PYU1_T004757">
    <property type="protein sequence ID" value="PYU1_T004757"/>
    <property type="gene ID" value="PYU1_G004746"/>
</dbReference>
<proteinExistence type="inferred from homology"/>
<comment type="similarity">
    <text evidence="2">Belongs to the NEMP family.</text>
</comment>
<evidence type="ECO:0000256" key="5">
    <source>
        <dbReference type="ARBA" id="ARBA00022989"/>
    </source>
</evidence>
<feature type="chain" id="PRO_5003871092" evidence="9">
    <location>
        <begin position="20"/>
        <end position="539"/>
    </location>
</feature>
<evidence type="ECO:0000256" key="4">
    <source>
        <dbReference type="ARBA" id="ARBA00022729"/>
    </source>
</evidence>
<dbReference type="EMBL" id="GL376631">
    <property type="status" value="NOT_ANNOTATED_CDS"/>
    <property type="molecule type" value="Genomic_DNA"/>
</dbReference>
<name>K3WIG5_GLOUD</name>
<feature type="transmembrane region" description="Helical" evidence="8">
    <location>
        <begin position="351"/>
        <end position="370"/>
    </location>
</feature>
<keyword evidence="5 8" id="KW-1133">Transmembrane helix</keyword>
<reference evidence="10" key="3">
    <citation type="submission" date="2015-02" db="UniProtKB">
        <authorList>
            <consortium name="EnsemblProtists"/>
        </authorList>
    </citation>
    <scope>IDENTIFICATION</scope>
    <source>
        <strain evidence="10">DAOM BR144</strain>
    </source>
</reference>